<dbReference type="EMBL" id="HE573026">
    <property type="protein sequence ID" value="CCC51938.1"/>
    <property type="molecule type" value="Genomic_DNA"/>
</dbReference>
<keyword evidence="1" id="KW-0812">Transmembrane</keyword>
<keyword evidence="1" id="KW-1133">Transmembrane helix</keyword>
<gene>
    <name evidence="2" type="ORF">TVY486_1009830</name>
</gene>
<evidence type="ECO:0000256" key="1">
    <source>
        <dbReference type="SAM" id="Phobius"/>
    </source>
</evidence>
<reference evidence="2" key="1">
    <citation type="journal article" date="2012" name="Proc. Natl. Acad. Sci. U.S.A.">
        <title>Antigenic diversity is generated by distinct evolutionary mechanisms in African trypanosome species.</title>
        <authorList>
            <person name="Jackson A.P."/>
            <person name="Berry A."/>
            <person name="Aslett M."/>
            <person name="Allison H.C."/>
            <person name="Burton P."/>
            <person name="Vavrova-Anderson J."/>
            <person name="Brown R."/>
            <person name="Browne H."/>
            <person name="Corton N."/>
            <person name="Hauser H."/>
            <person name="Gamble J."/>
            <person name="Gilderthorp R."/>
            <person name="Marcello L."/>
            <person name="McQuillan J."/>
            <person name="Otto T.D."/>
            <person name="Quail M.A."/>
            <person name="Sanders M.J."/>
            <person name="van Tonder A."/>
            <person name="Ginger M.L."/>
            <person name="Field M.C."/>
            <person name="Barry J.D."/>
            <person name="Hertz-Fowler C."/>
            <person name="Berriman M."/>
        </authorList>
    </citation>
    <scope>NUCLEOTIDE SEQUENCE</scope>
    <source>
        <strain evidence="2">Y486</strain>
    </source>
</reference>
<dbReference type="OMA" id="KEREMRY"/>
<dbReference type="Gene3D" id="1.20.5.110">
    <property type="match status" value="1"/>
</dbReference>
<accession>G0U7T0</accession>
<dbReference type="VEuPathDB" id="TriTrypDB:TvY486_1009830"/>
<name>G0U7T0_TRYVY</name>
<proteinExistence type="predicted"/>
<sequence length="397" mass="43427">MRDHSALLCDLFDRSIPYLSRCDSFAHLNALRAHAFFQAFDVATRTAENAMNASRLSVVAALHAMKALLPDVSDLESALLFREAELLSASNAIKDLLATMKEAGDKMKDLTGTWGALLSAAKRKHKGSSSCFEPSQQFLEHLETGLDVLAVGVGRWRLKIGLCKEELALYKQEMFAFPRAGILSCPSIEDRYVGGGPSPAFDKVAEAEGAEALSLAQLGDHKGRKVTKVVASVVGRAIKEAVRTVAAAPVPAKKDISLLLSKSKSNEGVLSGVGRVTPSKFTVPDFNYTAEEEKKLNEANQMLMYEQQQAVANDAKAVEVSVRELSQLTSIMSERLVQQNEQFSILLKNTEVAHSNIQKGVGEVNKTLSHFWNSTRQLIACLWISIIVLLVSNWVIR</sequence>
<dbReference type="AlphaFoldDB" id="G0U7T0"/>
<evidence type="ECO:0000313" key="2">
    <source>
        <dbReference type="EMBL" id="CCC51938.1"/>
    </source>
</evidence>
<organism evidence="2">
    <name type="scientific">Trypanosoma vivax (strain Y486)</name>
    <dbReference type="NCBI Taxonomy" id="1055687"/>
    <lineage>
        <taxon>Eukaryota</taxon>
        <taxon>Discoba</taxon>
        <taxon>Euglenozoa</taxon>
        <taxon>Kinetoplastea</taxon>
        <taxon>Metakinetoplastina</taxon>
        <taxon>Trypanosomatida</taxon>
        <taxon>Trypanosomatidae</taxon>
        <taxon>Trypanosoma</taxon>
        <taxon>Duttonella</taxon>
    </lineage>
</organism>
<feature type="transmembrane region" description="Helical" evidence="1">
    <location>
        <begin position="377"/>
        <end position="396"/>
    </location>
</feature>
<protein>
    <recommendedName>
        <fullName evidence="3">t-SNARE coiled-coil homology domain-containing protein</fullName>
    </recommendedName>
</protein>
<keyword evidence="1" id="KW-0472">Membrane</keyword>
<evidence type="ECO:0008006" key="3">
    <source>
        <dbReference type="Google" id="ProtNLM"/>
    </source>
</evidence>